<accession>A0ABR8YP65</accession>
<dbReference type="EMBL" id="JACSQB010000018">
    <property type="protein sequence ID" value="MBD8045806.1"/>
    <property type="molecule type" value="Genomic_DNA"/>
</dbReference>
<reference evidence="1 2" key="1">
    <citation type="submission" date="2020-08" db="EMBL/GenBank/DDBJ databases">
        <title>A Genomic Blueprint of the Chicken Gut Microbiome.</title>
        <authorList>
            <person name="Gilroy R."/>
            <person name="Ravi A."/>
            <person name="Getino M."/>
            <person name="Pursley I."/>
            <person name="Horton D.L."/>
            <person name="Alikhan N.-F."/>
            <person name="Baker D."/>
            <person name="Gharbi K."/>
            <person name="Hall N."/>
            <person name="Watson M."/>
            <person name="Adriaenssens E.M."/>
            <person name="Foster-Nyarko E."/>
            <person name="Jarju S."/>
            <person name="Secka A."/>
            <person name="Antonio M."/>
            <person name="Oren A."/>
            <person name="Chaudhuri R."/>
            <person name="La Ragione R.M."/>
            <person name="Hildebrand F."/>
            <person name="Pallen M.J."/>
        </authorList>
    </citation>
    <scope>NUCLEOTIDE SEQUENCE [LARGE SCALE GENOMIC DNA]</scope>
    <source>
        <strain evidence="1 2">N37</strain>
    </source>
</reference>
<sequence length="69" mass="7863">MDIFENMAIVKKVIDDKSISVIVIGEEGEKILTASKFYIEGLKEIIEKEEIVMTNFNPETNEVIEEGEE</sequence>
<evidence type="ECO:0000313" key="2">
    <source>
        <dbReference type="Proteomes" id="UP000627166"/>
    </source>
</evidence>
<keyword evidence="2" id="KW-1185">Reference proteome</keyword>
<name>A0ABR8YP65_9CLOT</name>
<dbReference type="RefSeq" id="WP_191738781.1">
    <property type="nucleotide sequence ID" value="NZ_JACSQB010000018.1"/>
</dbReference>
<proteinExistence type="predicted"/>
<gene>
    <name evidence="1" type="ORF">H9637_01910</name>
</gene>
<dbReference type="Proteomes" id="UP000627166">
    <property type="component" value="Unassembled WGS sequence"/>
</dbReference>
<evidence type="ECO:0000313" key="1">
    <source>
        <dbReference type="EMBL" id="MBD8045806.1"/>
    </source>
</evidence>
<protein>
    <submittedName>
        <fullName evidence="1">Uncharacterized protein</fullName>
    </submittedName>
</protein>
<organism evidence="1 2">
    <name type="scientific">Clostridium faecium</name>
    <dbReference type="NCBI Taxonomy" id="2762223"/>
    <lineage>
        <taxon>Bacteria</taxon>
        <taxon>Bacillati</taxon>
        <taxon>Bacillota</taxon>
        <taxon>Clostridia</taxon>
        <taxon>Eubacteriales</taxon>
        <taxon>Clostridiaceae</taxon>
        <taxon>Clostridium</taxon>
    </lineage>
</organism>
<comment type="caution">
    <text evidence="1">The sequence shown here is derived from an EMBL/GenBank/DDBJ whole genome shotgun (WGS) entry which is preliminary data.</text>
</comment>